<name>A0A183AZ59_9TREM</name>
<feature type="region of interest" description="Disordered" evidence="1">
    <location>
        <begin position="1"/>
        <end position="104"/>
    </location>
</feature>
<dbReference type="WBParaSite" id="ECPE_0001228001-mRNA-1">
    <property type="protein sequence ID" value="ECPE_0001228001-mRNA-1"/>
    <property type="gene ID" value="ECPE_0001228001"/>
</dbReference>
<evidence type="ECO:0000313" key="4">
    <source>
        <dbReference type="WBParaSite" id="ECPE_0001228001-mRNA-1"/>
    </source>
</evidence>
<dbReference type="AlphaFoldDB" id="A0A183AZ59"/>
<feature type="compositionally biased region" description="Polar residues" evidence="1">
    <location>
        <begin position="1"/>
        <end position="14"/>
    </location>
</feature>
<protein>
    <submittedName>
        <fullName evidence="2 4">Uncharacterized protein</fullName>
    </submittedName>
</protein>
<reference evidence="2 3" key="2">
    <citation type="submission" date="2018-11" db="EMBL/GenBank/DDBJ databases">
        <authorList>
            <consortium name="Pathogen Informatics"/>
        </authorList>
    </citation>
    <scope>NUCLEOTIDE SEQUENCE [LARGE SCALE GENOMIC DNA]</scope>
    <source>
        <strain evidence="2 3">Egypt</strain>
    </source>
</reference>
<feature type="compositionally biased region" description="Polar residues" evidence="1">
    <location>
        <begin position="74"/>
        <end position="83"/>
    </location>
</feature>
<proteinExistence type="predicted"/>
<feature type="region of interest" description="Disordered" evidence="1">
    <location>
        <begin position="118"/>
        <end position="168"/>
    </location>
</feature>
<dbReference type="Proteomes" id="UP000272942">
    <property type="component" value="Unassembled WGS sequence"/>
</dbReference>
<feature type="compositionally biased region" description="Basic and acidic residues" evidence="1">
    <location>
        <begin position="84"/>
        <end position="96"/>
    </location>
</feature>
<organism evidence="4">
    <name type="scientific">Echinostoma caproni</name>
    <dbReference type="NCBI Taxonomy" id="27848"/>
    <lineage>
        <taxon>Eukaryota</taxon>
        <taxon>Metazoa</taxon>
        <taxon>Spiralia</taxon>
        <taxon>Lophotrochozoa</taxon>
        <taxon>Platyhelminthes</taxon>
        <taxon>Trematoda</taxon>
        <taxon>Digenea</taxon>
        <taxon>Plagiorchiida</taxon>
        <taxon>Echinostomata</taxon>
        <taxon>Echinostomatoidea</taxon>
        <taxon>Echinostomatidae</taxon>
        <taxon>Echinostoma</taxon>
    </lineage>
</organism>
<reference evidence="4" key="1">
    <citation type="submission" date="2016-06" db="UniProtKB">
        <authorList>
            <consortium name="WormBaseParasite"/>
        </authorList>
    </citation>
    <scope>IDENTIFICATION</scope>
</reference>
<evidence type="ECO:0000256" key="1">
    <source>
        <dbReference type="SAM" id="MobiDB-lite"/>
    </source>
</evidence>
<accession>A0A183AZ59</accession>
<feature type="compositionally biased region" description="Polar residues" evidence="1">
    <location>
        <begin position="24"/>
        <end position="41"/>
    </location>
</feature>
<dbReference type="EMBL" id="UZAN01052475">
    <property type="protein sequence ID" value="VDP89512.1"/>
    <property type="molecule type" value="Genomic_DNA"/>
</dbReference>
<sequence length="168" mass="18473">MGKKPASSSQNDPNVVNRHIPESTGVTKTRSNGSVKANQRITMPRMKSTPPIDTVTKGKTRSSQARRPSGSGAGTPTSTQSRDQSQEHVMHDEHLDSQTTTWVDADVTDTDYCRAAYTASNQNDGFVPYHRPESRQRKHTGFTPPPEVPKPQTKRKSQPAPGNQNPIK</sequence>
<keyword evidence="3" id="KW-1185">Reference proteome</keyword>
<evidence type="ECO:0000313" key="2">
    <source>
        <dbReference type="EMBL" id="VDP89512.1"/>
    </source>
</evidence>
<evidence type="ECO:0000313" key="3">
    <source>
        <dbReference type="Proteomes" id="UP000272942"/>
    </source>
</evidence>
<gene>
    <name evidence="2" type="ORF">ECPE_LOCUS12244</name>
</gene>